<dbReference type="EC" id="6.3.4.21" evidence="3 7"/>
<dbReference type="InterPro" id="IPR040727">
    <property type="entry name" value="NAPRTase_N"/>
</dbReference>
<name>A8ZT34_DESOH</name>
<evidence type="ECO:0000256" key="6">
    <source>
        <dbReference type="ARBA" id="ARBA00022642"/>
    </source>
</evidence>
<evidence type="ECO:0000313" key="12">
    <source>
        <dbReference type="Proteomes" id="UP000008561"/>
    </source>
</evidence>
<dbReference type="AlphaFoldDB" id="A8ZT34"/>
<evidence type="ECO:0000256" key="1">
    <source>
        <dbReference type="ARBA" id="ARBA00004952"/>
    </source>
</evidence>
<dbReference type="Pfam" id="PF04095">
    <property type="entry name" value="NAPRTase"/>
    <property type="match status" value="1"/>
</dbReference>
<dbReference type="KEGG" id="dol:Dole_0388"/>
<evidence type="ECO:0000259" key="9">
    <source>
        <dbReference type="Pfam" id="PF04095"/>
    </source>
</evidence>
<dbReference type="NCBIfam" id="TIGR01514">
    <property type="entry name" value="NAPRTase"/>
    <property type="match status" value="1"/>
</dbReference>
<keyword evidence="5 7" id="KW-0436">Ligase</keyword>
<dbReference type="PIRSF" id="PIRSF000484">
    <property type="entry name" value="NAPRT"/>
    <property type="match status" value="1"/>
</dbReference>
<evidence type="ECO:0000259" key="10">
    <source>
        <dbReference type="Pfam" id="PF17767"/>
    </source>
</evidence>
<dbReference type="Gene3D" id="3.20.140.10">
    <property type="entry name" value="nicotinate phosphoribosyltransferase"/>
    <property type="match status" value="1"/>
</dbReference>
<comment type="similarity">
    <text evidence="2 7 8">Belongs to the NAPRTase family.</text>
</comment>
<accession>A8ZT34</accession>
<evidence type="ECO:0000256" key="5">
    <source>
        <dbReference type="ARBA" id="ARBA00022598"/>
    </source>
</evidence>
<sequence length="400" mass="45987">MTIINSLLDTEFSKLTMAQIVLHMHPDVIVRYRFESKNKKKIGHIQEINQEIDHLCTLRFKDDELDYLDSLNVFKKDFIEYLRLVQLNRKYITAEIDNNRRLQIEIKGPWISTIFFSVPVLTIVSEIYSKYQSINEKGFHSVEDTLDTGEQRLAKKIEYLTTLLKTGQLSGFKFADIGTCFRYSHYWQGVVIEKLKKQLRSYLFVGTSNPYFAMKHKLAPMGTMNHEWLMAYQQLGTRLQLSQKTALRDWIAEYHGEPGICLSDVVGFNAFLRDFDLYLAKLFDGCQHNSGDPTSWCVKLIEHYDKLGIDPKTKTAMFCDDMNFETAIEIHETLSEMIDITAGIGRDLMHDLGIPPLDISFNMVECNGGPVGSIGDDAGKTRCDDPRHLAALKDVFHIDT</sequence>
<dbReference type="RefSeq" id="WP_012173817.1">
    <property type="nucleotide sequence ID" value="NC_009943.1"/>
</dbReference>
<comment type="PTM">
    <text evidence="7 8">Transiently phosphorylated on a His residue during the reaction cycle. Phosphorylation strongly increases the affinity for substrates and increases the rate of nicotinate D-ribonucleotide production. Dephosphorylation regenerates the low-affinity form of the enzyme, leading to product release.</text>
</comment>
<dbReference type="GO" id="GO:0016757">
    <property type="term" value="F:glycosyltransferase activity"/>
    <property type="evidence" value="ECO:0007669"/>
    <property type="project" value="UniProtKB-KW"/>
</dbReference>
<keyword evidence="12" id="KW-1185">Reference proteome</keyword>
<evidence type="ECO:0000256" key="4">
    <source>
        <dbReference type="ARBA" id="ARBA00022553"/>
    </source>
</evidence>
<dbReference type="SUPFAM" id="SSF51690">
    <property type="entry name" value="Nicotinate/Quinolinate PRTase C-terminal domain-like"/>
    <property type="match status" value="1"/>
</dbReference>
<comment type="catalytic activity">
    <reaction evidence="7 8">
        <text>5-phospho-alpha-D-ribose 1-diphosphate + nicotinate + ATP + H2O = nicotinate beta-D-ribonucleotide + ADP + phosphate + diphosphate</text>
        <dbReference type="Rhea" id="RHEA:36163"/>
        <dbReference type="ChEBI" id="CHEBI:15377"/>
        <dbReference type="ChEBI" id="CHEBI:30616"/>
        <dbReference type="ChEBI" id="CHEBI:32544"/>
        <dbReference type="ChEBI" id="CHEBI:33019"/>
        <dbReference type="ChEBI" id="CHEBI:43474"/>
        <dbReference type="ChEBI" id="CHEBI:57502"/>
        <dbReference type="ChEBI" id="CHEBI:58017"/>
        <dbReference type="ChEBI" id="CHEBI:456216"/>
        <dbReference type="EC" id="6.3.4.21"/>
    </reaction>
</comment>
<proteinExistence type="inferred from homology"/>
<dbReference type="InterPro" id="IPR006406">
    <property type="entry name" value="Nic_PRibTrfase"/>
</dbReference>
<dbReference type="Pfam" id="PF17767">
    <property type="entry name" value="NAPRTase_N"/>
    <property type="match status" value="1"/>
</dbReference>
<organism evidence="11 12">
    <name type="scientific">Desulfosudis oleivorans (strain DSM 6200 / JCM 39069 / Hxd3)</name>
    <name type="common">Desulfococcus oleovorans</name>
    <dbReference type="NCBI Taxonomy" id="96561"/>
    <lineage>
        <taxon>Bacteria</taxon>
        <taxon>Pseudomonadati</taxon>
        <taxon>Thermodesulfobacteriota</taxon>
        <taxon>Desulfobacteria</taxon>
        <taxon>Desulfobacterales</taxon>
        <taxon>Desulfosudaceae</taxon>
        <taxon>Desulfosudis</taxon>
    </lineage>
</organism>
<keyword evidence="6 7" id="KW-0662">Pyridine nucleotide biosynthesis</keyword>
<dbReference type="NCBIfam" id="NF003704">
    <property type="entry name" value="PRK05321.1"/>
    <property type="match status" value="1"/>
</dbReference>
<gene>
    <name evidence="7" type="primary">pncB</name>
    <name evidence="11" type="ordered locus">Dole_0388</name>
</gene>
<comment type="pathway">
    <text evidence="1 7 8">Cofactor biosynthesis; NAD(+) biosynthesis; nicotinate D-ribonucleotide from nicotinate: step 1/1.</text>
</comment>
<dbReference type="HAMAP" id="MF_00570">
    <property type="entry name" value="NAPRTase"/>
    <property type="match status" value="1"/>
</dbReference>
<dbReference type="InterPro" id="IPR007229">
    <property type="entry name" value="Nic_PRibTrfase-Fam"/>
</dbReference>
<evidence type="ECO:0000256" key="2">
    <source>
        <dbReference type="ARBA" id="ARBA00010897"/>
    </source>
</evidence>
<reference evidence="11 12" key="1">
    <citation type="submission" date="2007-10" db="EMBL/GenBank/DDBJ databases">
        <title>Complete sequence of Desulfococcus oleovorans Hxd3.</title>
        <authorList>
            <consortium name="US DOE Joint Genome Institute"/>
            <person name="Copeland A."/>
            <person name="Lucas S."/>
            <person name="Lapidus A."/>
            <person name="Barry K."/>
            <person name="Glavina del Rio T."/>
            <person name="Dalin E."/>
            <person name="Tice H."/>
            <person name="Pitluck S."/>
            <person name="Kiss H."/>
            <person name="Brettin T."/>
            <person name="Bruce D."/>
            <person name="Detter J.C."/>
            <person name="Han C."/>
            <person name="Schmutz J."/>
            <person name="Larimer F."/>
            <person name="Land M."/>
            <person name="Hauser L."/>
            <person name="Kyrpides N."/>
            <person name="Kim E."/>
            <person name="Wawrik B."/>
            <person name="Richardson P."/>
        </authorList>
    </citation>
    <scope>NUCLEOTIDE SEQUENCE [LARGE SCALE GENOMIC DNA]</scope>
    <source>
        <strain evidence="12">DSM 6200 / JCM 39069 / Hxd3</strain>
    </source>
</reference>
<evidence type="ECO:0000256" key="7">
    <source>
        <dbReference type="HAMAP-Rule" id="MF_00570"/>
    </source>
</evidence>
<dbReference type="EMBL" id="CP000859">
    <property type="protein sequence ID" value="ABW66198.1"/>
    <property type="molecule type" value="Genomic_DNA"/>
</dbReference>
<dbReference type="eggNOG" id="COG1488">
    <property type="taxonomic scope" value="Bacteria"/>
</dbReference>
<keyword evidence="4 7" id="KW-0597">Phosphoprotein</keyword>
<dbReference type="OrthoDB" id="9771406at2"/>
<dbReference type="UniPathway" id="UPA00253">
    <property type="reaction ID" value="UER00457"/>
</dbReference>
<comment type="function">
    <text evidence="7 8">Catalyzes the synthesis of beta-nicotinate D-ribonucleotide from nicotinate and 5-phospho-D-ribose 1-phosphate at the expense of ATP.</text>
</comment>
<dbReference type="STRING" id="96561.Dole_0388"/>
<protein>
    <recommendedName>
        <fullName evidence="3 7">Nicotinate phosphoribosyltransferase</fullName>
        <shortName evidence="7">NAPRTase</shortName>
        <ecNumber evidence="3 7">6.3.4.21</ecNumber>
    </recommendedName>
</protein>
<evidence type="ECO:0000256" key="3">
    <source>
        <dbReference type="ARBA" id="ARBA00013236"/>
    </source>
</evidence>
<dbReference type="GO" id="GO:0005829">
    <property type="term" value="C:cytosol"/>
    <property type="evidence" value="ECO:0007669"/>
    <property type="project" value="TreeGrafter"/>
</dbReference>
<dbReference type="PANTHER" id="PTHR11098:SF1">
    <property type="entry name" value="NICOTINATE PHOSPHORIBOSYLTRANSFERASE"/>
    <property type="match status" value="1"/>
</dbReference>
<dbReference type="HOGENOM" id="CLU_030991_1_0_7"/>
<feature type="domain" description="Nicotinate/nicotinamide phosphoribosyltransferase" evidence="9">
    <location>
        <begin position="172"/>
        <end position="398"/>
    </location>
</feature>
<keyword evidence="11" id="KW-0328">Glycosyltransferase</keyword>
<feature type="modified residue" description="Phosphohistidine; by autocatalysis" evidence="7">
    <location>
        <position position="226"/>
    </location>
</feature>
<feature type="domain" description="Nicotinate phosphoribosyltransferase N-terminal" evidence="10">
    <location>
        <begin position="8"/>
        <end position="125"/>
    </location>
</feature>
<dbReference type="InterPro" id="IPR036068">
    <property type="entry name" value="Nicotinate_pribotase-like_C"/>
</dbReference>
<keyword evidence="11" id="KW-0808">Transferase</keyword>
<dbReference type="GO" id="GO:0034355">
    <property type="term" value="P:NAD+ biosynthetic process via the salvage pathway"/>
    <property type="evidence" value="ECO:0007669"/>
    <property type="project" value="TreeGrafter"/>
</dbReference>
<dbReference type="GO" id="GO:0004516">
    <property type="term" value="F:nicotinate phosphoribosyltransferase activity"/>
    <property type="evidence" value="ECO:0007669"/>
    <property type="project" value="UniProtKB-UniRule"/>
</dbReference>
<evidence type="ECO:0000313" key="11">
    <source>
        <dbReference type="EMBL" id="ABW66198.1"/>
    </source>
</evidence>
<evidence type="ECO:0000256" key="8">
    <source>
        <dbReference type="RuleBase" id="RU003838"/>
    </source>
</evidence>
<dbReference type="InterPro" id="IPR041525">
    <property type="entry name" value="N/Namide_PRibTrfase"/>
</dbReference>
<dbReference type="SUPFAM" id="SSF54675">
    <property type="entry name" value="Nicotinate/Quinolinate PRTase N-terminal domain-like"/>
    <property type="match status" value="1"/>
</dbReference>
<dbReference type="Proteomes" id="UP000008561">
    <property type="component" value="Chromosome"/>
</dbReference>
<dbReference type="PANTHER" id="PTHR11098">
    <property type="entry name" value="NICOTINATE PHOSPHORIBOSYLTRANSFERASE"/>
    <property type="match status" value="1"/>
</dbReference>